<keyword evidence="2" id="KW-1185">Reference proteome</keyword>
<gene>
    <name evidence="1" type="ORF">C900_00024</name>
</gene>
<protein>
    <submittedName>
        <fullName evidence="1">Uncharacterized protein</fullName>
    </submittedName>
</protein>
<organism evidence="1 2">
    <name type="scientific">Fulvivirga imtechensis AK7</name>
    <dbReference type="NCBI Taxonomy" id="1237149"/>
    <lineage>
        <taxon>Bacteria</taxon>
        <taxon>Pseudomonadati</taxon>
        <taxon>Bacteroidota</taxon>
        <taxon>Cytophagia</taxon>
        <taxon>Cytophagales</taxon>
        <taxon>Fulvivirgaceae</taxon>
        <taxon>Fulvivirga</taxon>
    </lineage>
</organism>
<sequence length="49" mass="5765">MQYHKIKPGQSKERISRTEFIDVFNNANILAVRPIPVKTSPVFQLEFYI</sequence>
<name>L8JYJ7_9BACT</name>
<proteinExistence type="predicted"/>
<evidence type="ECO:0000313" key="2">
    <source>
        <dbReference type="Proteomes" id="UP000011135"/>
    </source>
</evidence>
<dbReference type="AlphaFoldDB" id="L8JYJ7"/>
<evidence type="ECO:0000313" key="1">
    <source>
        <dbReference type="EMBL" id="ELR73860.1"/>
    </source>
</evidence>
<dbReference type="Proteomes" id="UP000011135">
    <property type="component" value="Unassembled WGS sequence"/>
</dbReference>
<accession>L8JYJ7</accession>
<comment type="caution">
    <text evidence="1">The sequence shown here is derived from an EMBL/GenBank/DDBJ whole genome shotgun (WGS) entry which is preliminary data.</text>
</comment>
<reference evidence="1 2" key="1">
    <citation type="submission" date="2012-12" db="EMBL/GenBank/DDBJ databases">
        <title>Genome assembly of Fulvivirga imtechensis AK7.</title>
        <authorList>
            <person name="Nupur N."/>
            <person name="Khatri I."/>
            <person name="Kumar R."/>
            <person name="Subramanian S."/>
            <person name="Pinnaka A."/>
        </authorList>
    </citation>
    <scope>NUCLEOTIDE SEQUENCE [LARGE SCALE GENOMIC DNA]</scope>
    <source>
        <strain evidence="1 2">AK7</strain>
    </source>
</reference>
<dbReference type="EMBL" id="AMZN01000001">
    <property type="protein sequence ID" value="ELR73860.1"/>
    <property type="molecule type" value="Genomic_DNA"/>
</dbReference>